<keyword evidence="1" id="KW-0812">Transmembrane</keyword>
<organism evidence="2 3">
    <name type="scientific">Campylobacter ureolyticus</name>
    <dbReference type="NCBI Taxonomy" id="827"/>
    <lineage>
        <taxon>Bacteria</taxon>
        <taxon>Pseudomonadati</taxon>
        <taxon>Campylobacterota</taxon>
        <taxon>Epsilonproteobacteria</taxon>
        <taxon>Campylobacterales</taxon>
        <taxon>Campylobacteraceae</taxon>
        <taxon>Campylobacter</taxon>
    </lineage>
</organism>
<comment type="caution">
    <text evidence="2">The sequence shown here is derived from an EMBL/GenBank/DDBJ whole genome shotgun (WGS) entry which is preliminary data.</text>
</comment>
<reference evidence="2" key="1">
    <citation type="submission" date="2022-12" db="EMBL/GenBank/DDBJ databases">
        <title>Species Delineation and Comparative Genomics within the Campylobacter ureolyticus Complex.</title>
        <authorList>
            <person name="Maki J."/>
            <person name="Howard M."/>
            <person name="Connelly S."/>
            <person name="Hardy D.J."/>
            <person name="Cameron A."/>
        </authorList>
    </citation>
    <scope>NUCLEOTIDE SEQUENCE</scope>
    <source>
        <strain evidence="2">URMC_786</strain>
    </source>
</reference>
<accession>A0A9Q4KQB3</accession>
<evidence type="ECO:0000313" key="3">
    <source>
        <dbReference type="Proteomes" id="UP001075461"/>
    </source>
</evidence>
<gene>
    <name evidence="2" type="ORF">O6B92_05380</name>
</gene>
<name>A0A9Q4KQB3_9BACT</name>
<keyword evidence="1" id="KW-0472">Membrane</keyword>
<keyword evidence="1" id="KW-1133">Transmembrane helix</keyword>
<dbReference type="AlphaFoldDB" id="A0A9Q4KQB3"/>
<protein>
    <submittedName>
        <fullName evidence="2">Uncharacterized protein</fullName>
    </submittedName>
</protein>
<sequence>MIALIENFLKKESILGKYQKDFVTCYLLNVYLSASYQIAKYSVDYKNDIKYMFSKSNKEMFSFKNIFLLFGIDIKKMIALFVLKINSNLFKYLVDKT</sequence>
<proteinExistence type="predicted"/>
<dbReference type="RefSeq" id="WP_269480107.1">
    <property type="nucleotide sequence ID" value="NZ_JAPXGP010000003.1"/>
</dbReference>
<evidence type="ECO:0000313" key="2">
    <source>
        <dbReference type="EMBL" id="MCZ6161766.1"/>
    </source>
</evidence>
<evidence type="ECO:0000256" key="1">
    <source>
        <dbReference type="SAM" id="Phobius"/>
    </source>
</evidence>
<dbReference type="Proteomes" id="UP001075461">
    <property type="component" value="Unassembled WGS sequence"/>
</dbReference>
<dbReference type="EMBL" id="JAPXGP010000003">
    <property type="protein sequence ID" value="MCZ6161766.1"/>
    <property type="molecule type" value="Genomic_DNA"/>
</dbReference>
<feature type="transmembrane region" description="Helical" evidence="1">
    <location>
        <begin position="63"/>
        <end position="83"/>
    </location>
</feature>